<dbReference type="STRING" id="2017.SAMN05444320_11060"/>
<dbReference type="Pfam" id="PF00326">
    <property type="entry name" value="Peptidase_S9"/>
    <property type="match status" value="1"/>
</dbReference>
<gene>
    <name evidence="2" type="ORF">SAMN05444320_11060</name>
</gene>
<dbReference type="GO" id="GO:0008236">
    <property type="term" value="F:serine-type peptidase activity"/>
    <property type="evidence" value="ECO:0007669"/>
    <property type="project" value="InterPro"/>
</dbReference>
<dbReference type="Proteomes" id="UP000184501">
    <property type="component" value="Unassembled WGS sequence"/>
</dbReference>
<dbReference type="AlphaFoldDB" id="A0A1M5KUZ2"/>
<sequence>MRSVTNRSRRRRRIGFFVALTVVVVLLTGSTGGAWYYSAELLQPDRVQAVDYPEKVISVRPEGPDASVVLTESARTAKPGTWGLEWATGSVRVGDVLRRGDGRVERRLVAGAPPEGASVRMTSDVWHGDPRSAHGLEFTDVAVRTELGDAPAWFVPAPATAPATADTPWVITVHGRGATRRESLRALPVVHRLGLPVLAITYRNDVGAPASPDGLFHLGDTEWRDVEAAMRYARDKGAQRVVLYGWSMGGAIVGQLLARSELASMVSKVVLDAPVLSWRRTLDLQAGNRGVPSAFTPVAELVSGWRADLDFDRFELAAHPPAAKPPTLLLHGSADRTVPVQTSRELAAAAPGLGWPVRYVEFPDAEHVAEWNADPARYESAVSEFLRG</sequence>
<dbReference type="PANTHER" id="PTHR12277:SF79">
    <property type="entry name" value="XAA-PRO DIPEPTIDYL-PEPTIDASE-RELATED"/>
    <property type="match status" value="1"/>
</dbReference>
<evidence type="ECO:0000313" key="3">
    <source>
        <dbReference type="Proteomes" id="UP000184501"/>
    </source>
</evidence>
<dbReference type="RefSeq" id="WP_073488311.1">
    <property type="nucleotide sequence ID" value="NZ_FQVN01000010.1"/>
</dbReference>
<dbReference type="EMBL" id="FQVN01000010">
    <property type="protein sequence ID" value="SHG56500.1"/>
    <property type="molecule type" value="Genomic_DNA"/>
</dbReference>
<dbReference type="PANTHER" id="PTHR12277">
    <property type="entry name" value="ALPHA/BETA HYDROLASE DOMAIN-CONTAINING PROTEIN"/>
    <property type="match status" value="1"/>
</dbReference>
<dbReference type="SUPFAM" id="SSF53474">
    <property type="entry name" value="alpha/beta-Hydrolases"/>
    <property type="match status" value="1"/>
</dbReference>
<keyword evidence="3" id="KW-1185">Reference proteome</keyword>
<dbReference type="OrthoDB" id="8111537at2"/>
<dbReference type="InterPro" id="IPR029058">
    <property type="entry name" value="AB_hydrolase_fold"/>
</dbReference>
<evidence type="ECO:0000259" key="1">
    <source>
        <dbReference type="Pfam" id="PF00326"/>
    </source>
</evidence>
<dbReference type="InterPro" id="IPR001375">
    <property type="entry name" value="Peptidase_S9_cat"/>
</dbReference>
<reference evidence="2 3" key="1">
    <citation type="submission" date="2016-11" db="EMBL/GenBank/DDBJ databases">
        <authorList>
            <person name="Jaros S."/>
            <person name="Januszkiewicz K."/>
            <person name="Wedrychowicz H."/>
        </authorList>
    </citation>
    <scope>NUCLEOTIDE SEQUENCE [LARGE SCALE GENOMIC DNA]</scope>
    <source>
        <strain evidence="2 3">DSM 44523</strain>
    </source>
</reference>
<feature type="domain" description="Peptidase S9 prolyl oligopeptidase catalytic" evidence="1">
    <location>
        <begin position="216"/>
        <end position="374"/>
    </location>
</feature>
<accession>A0A1M5KUZ2</accession>
<name>A0A1M5KUZ2_STRHI</name>
<dbReference type="GO" id="GO:0006508">
    <property type="term" value="P:proteolysis"/>
    <property type="evidence" value="ECO:0007669"/>
    <property type="project" value="InterPro"/>
</dbReference>
<evidence type="ECO:0000313" key="2">
    <source>
        <dbReference type="EMBL" id="SHG56500.1"/>
    </source>
</evidence>
<protein>
    <recommendedName>
        <fullName evidence="1">Peptidase S9 prolyl oligopeptidase catalytic domain-containing protein</fullName>
    </recommendedName>
</protein>
<proteinExistence type="predicted"/>
<organism evidence="2 3">
    <name type="scientific">Streptoalloteichus hindustanus</name>
    <dbReference type="NCBI Taxonomy" id="2017"/>
    <lineage>
        <taxon>Bacteria</taxon>
        <taxon>Bacillati</taxon>
        <taxon>Actinomycetota</taxon>
        <taxon>Actinomycetes</taxon>
        <taxon>Pseudonocardiales</taxon>
        <taxon>Pseudonocardiaceae</taxon>
        <taxon>Streptoalloteichus</taxon>
    </lineage>
</organism>
<dbReference type="Gene3D" id="3.40.50.1820">
    <property type="entry name" value="alpha/beta hydrolase"/>
    <property type="match status" value="1"/>
</dbReference>